<feature type="domain" description="VWA7 Ig-like" evidence="6">
    <location>
        <begin position="406"/>
        <end position="505"/>
    </location>
</feature>
<proteinExistence type="predicted"/>
<evidence type="ECO:0000256" key="2">
    <source>
        <dbReference type="ARBA" id="ARBA00022525"/>
    </source>
</evidence>
<dbReference type="Gene3D" id="3.40.50.410">
    <property type="entry name" value="von Willebrand factor, type A domain"/>
    <property type="match status" value="1"/>
</dbReference>
<keyword evidence="4" id="KW-0325">Glycoprotein</keyword>
<dbReference type="Proteomes" id="UP001152622">
    <property type="component" value="Chromosome 14"/>
</dbReference>
<dbReference type="SUPFAM" id="SSF53300">
    <property type="entry name" value="vWA-like"/>
    <property type="match status" value="1"/>
</dbReference>
<dbReference type="InterPro" id="IPR052577">
    <property type="entry name" value="VWA7"/>
</dbReference>
<protein>
    <recommendedName>
        <fullName evidence="10">von Willebrand factor A domain-containing protein 7</fullName>
    </recommendedName>
</protein>
<dbReference type="CDD" id="cd00198">
    <property type="entry name" value="vWFA"/>
    <property type="match status" value="1"/>
</dbReference>
<dbReference type="OrthoDB" id="301415at2759"/>
<name>A0A9Q1ENH1_SYNKA</name>
<evidence type="ECO:0000259" key="5">
    <source>
        <dbReference type="Pfam" id="PF23560"/>
    </source>
</evidence>
<comment type="subcellular location">
    <subcellularLocation>
        <location evidence="1">Secreted</location>
    </subcellularLocation>
</comment>
<accession>A0A9Q1ENH1</accession>
<dbReference type="Pfam" id="PF23560">
    <property type="entry name" value="GBD_Hemicentin"/>
    <property type="match status" value="1"/>
</dbReference>
<evidence type="ECO:0008006" key="10">
    <source>
        <dbReference type="Google" id="ProtNLM"/>
    </source>
</evidence>
<dbReference type="EMBL" id="JAINUF010000014">
    <property type="protein sequence ID" value="KAJ8342071.1"/>
    <property type="molecule type" value="Genomic_DNA"/>
</dbReference>
<feature type="domain" description="Hemicentin/VWA7 galactose-binding" evidence="5">
    <location>
        <begin position="195"/>
        <end position="291"/>
    </location>
</feature>
<dbReference type="InterPro" id="IPR056475">
    <property type="entry name" value="GBD_Hemicentin/VWA7"/>
</dbReference>
<dbReference type="PANTHER" id="PTHR14905">
    <property type="entry name" value="NG37"/>
    <property type="match status" value="1"/>
</dbReference>
<evidence type="ECO:0000313" key="8">
    <source>
        <dbReference type="EMBL" id="KAJ8342071.1"/>
    </source>
</evidence>
<evidence type="ECO:0000256" key="4">
    <source>
        <dbReference type="ARBA" id="ARBA00023180"/>
    </source>
</evidence>
<dbReference type="PANTHER" id="PTHR14905:SF18">
    <property type="entry name" value="VON WILLEBRAND FACTOR A DOMAIN-CONTAINING 10, TANDEM DUPLICATE 1-RELATED"/>
    <property type="match status" value="1"/>
</dbReference>
<sequence length="614" mass="65338">MGITPSSVLCFVIDTTGSMSEEIQEVKRVTLSIINRKKTSSDKPSSYILVPFNDPGFGPLTKTTDSDIFKQRLNGLRASGGGDVPEKCLSGLLLALTGAPPSSDIFVFTDAPAKDIYWKSTVIALIESTKSKVTFLLTNALSARRRRNSNPEIPLGNQLYQELAEASGGQAIVITKEMLPQATDIIVDSFNSALVTVLQVVRNPGRAEKFTFSVDASMRNLTVYLTGNSLTFSLNSPSGVAQNSAVSDGPLGRIKVVGNLHTFRMDSQAGLWEIAVSSTQSYTLKVTGQSSIDFVYTFVEEFLGHHGRDFTFKEGRLHAGGIATLLLSVVGGDSPRVTEVSLVEVSGLRVENGTVEELEKGDYLVSFEKVPDEKFVILLKGVDGMPSSPENSFQRQSPTQLRTSNLTVTALANGTMEPGLPYSVSFTVTTNGMAGHYTIWSQDDKKSITSAPSSLLLESMGSAQGSVQLEAPKSTPSGTDVTLTIVAESPGGTDFNYAVLRISVLKKVTDFSQPVCQVVSVKNCCQSKWELTANLTDGNGTGIQSVTVRLGDGTLKTTTTLGEGGINITMATYSASCCSPDVEVVVVDAVGNVGTCSHSIRVMPSPTPSMATSP</sequence>
<reference evidence="8" key="1">
    <citation type="journal article" date="2023" name="Science">
        <title>Genome structures resolve the early diversification of teleost fishes.</title>
        <authorList>
            <person name="Parey E."/>
            <person name="Louis A."/>
            <person name="Montfort J."/>
            <person name="Bouchez O."/>
            <person name="Roques C."/>
            <person name="Iampietro C."/>
            <person name="Lluch J."/>
            <person name="Castinel A."/>
            <person name="Donnadieu C."/>
            <person name="Desvignes T."/>
            <person name="Floi Bucao C."/>
            <person name="Jouanno E."/>
            <person name="Wen M."/>
            <person name="Mejri S."/>
            <person name="Dirks R."/>
            <person name="Jansen H."/>
            <person name="Henkel C."/>
            <person name="Chen W.J."/>
            <person name="Zahm M."/>
            <person name="Cabau C."/>
            <person name="Klopp C."/>
            <person name="Thompson A.W."/>
            <person name="Robinson-Rechavi M."/>
            <person name="Braasch I."/>
            <person name="Lecointre G."/>
            <person name="Bobe J."/>
            <person name="Postlethwait J.H."/>
            <person name="Berthelot C."/>
            <person name="Roest Crollius H."/>
            <person name="Guiguen Y."/>
        </authorList>
    </citation>
    <scope>NUCLEOTIDE SEQUENCE</scope>
    <source>
        <strain evidence="8">WJC10195</strain>
    </source>
</reference>
<keyword evidence="2" id="KW-0964">Secreted</keyword>
<evidence type="ECO:0000259" key="7">
    <source>
        <dbReference type="Pfam" id="PF25106"/>
    </source>
</evidence>
<dbReference type="GO" id="GO:0005576">
    <property type="term" value="C:extracellular region"/>
    <property type="evidence" value="ECO:0007669"/>
    <property type="project" value="UniProtKB-SubCell"/>
</dbReference>
<keyword evidence="9" id="KW-1185">Reference proteome</keyword>
<gene>
    <name evidence="8" type="ORF">SKAU_G00319990</name>
</gene>
<evidence type="ECO:0000259" key="6">
    <source>
        <dbReference type="Pfam" id="PF23619"/>
    </source>
</evidence>
<dbReference type="Pfam" id="PF25106">
    <property type="entry name" value="VWA_4"/>
    <property type="match status" value="1"/>
</dbReference>
<dbReference type="AlphaFoldDB" id="A0A9Q1ENH1"/>
<evidence type="ECO:0000256" key="3">
    <source>
        <dbReference type="ARBA" id="ARBA00022729"/>
    </source>
</evidence>
<feature type="domain" description="Hemicentin-1-like von Willebrand factor A" evidence="7">
    <location>
        <begin position="9"/>
        <end position="176"/>
    </location>
</feature>
<dbReference type="InterPro" id="IPR056861">
    <property type="entry name" value="HMCN1-like_VWA"/>
</dbReference>
<keyword evidence="3" id="KW-0732">Signal</keyword>
<dbReference type="InterPro" id="IPR057615">
    <property type="entry name" value="Ig_VWA7"/>
</dbReference>
<dbReference type="Pfam" id="PF23619">
    <property type="entry name" value="Ig_VWA7"/>
    <property type="match status" value="1"/>
</dbReference>
<evidence type="ECO:0000313" key="9">
    <source>
        <dbReference type="Proteomes" id="UP001152622"/>
    </source>
</evidence>
<dbReference type="InterPro" id="IPR036465">
    <property type="entry name" value="vWFA_dom_sf"/>
</dbReference>
<comment type="caution">
    <text evidence="8">The sequence shown here is derived from an EMBL/GenBank/DDBJ whole genome shotgun (WGS) entry which is preliminary data.</text>
</comment>
<evidence type="ECO:0000256" key="1">
    <source>
        <dbReference type="ARBA" id="ARBA00004613"/>
    </source>
</evidence>
<organism evidence="8 9">
    <name type="scientific">Synaphobranchus kaupii</name>
    <name type="common">Kaup's arrowtooth eel</name>
    <dbReference type="NCBI Taxonomy" id="118154"/>
    <lineage>
        <taxon>Eukaryota</taxon>
        <taxon>Metazoa</taxon>
        <taxon>Chordata</taxon>
        <taxon>Craniata</taxon>
        <taxon>Vertebrata</taxon>
        <taxon>Euteleostomi</taxon>
        <taxon>Actinopterygii</taxon>
        <taxon>Neopterygii</taxon>
        <taxon>Teleostei</taxon>
        <taxon>Anguilliformes</taxon>
        <taxon>Synaphobranchidae</taxon>
        <taxon>Synaphobranchus</taxon>
    </lineage>
</organism>